<dbReference type="OMA" id="NACKERQ"/>
<dbReference type="InterPro" id="IPR011989">
    <property type="entry name" value="ARM-like"/>
</dbReference>
<dbReference type="AlphaFoldDB" id="A0A9Q0LCM5"/>
<evidence type="ECO:0000256" key="4">
    <source>
        <dbReference type="ARBA" id="ARBA00022737"/>
    </source>
</evidence>
<keyword evidence="3" id="KW-0963">Cytoplasm</keyword>
<dbReference type="SUPFAM" id="SSF48371">
    <property type="entry name" value="ARM repeat"/>
    <property type="match status" value="2"/>
</dbReference>
<dbReference type="GO" id="GO:0005737">
    <property type="term" value="C:cytoplasm"/>
    <property type="evidence" value="ECO:0007669"/>
    <property type="project" value="UniProtKB-SubCell"/>
</dbReference>
<evidence type="ECO:0000256" key="3">
    <source>
        <dbReference type="ARBA" id="ARBA00022490"/>
    </source>
</evidence>
<keyword evidence="2" id="KW-0813">Transport</keyword>
<dbReference type="Gene3D" id="1.25.10.10">
    <property type="entry name" value="Leucine-rich Repeat Variant"/>
    <property type="match status" value="1"/>
</dbReference>
<dbReference type="InterPro" id="IPR058584">
    <property type="entry name" value="IMB1_TNPO1-like_TPR"/>
</dbReference>
<dbReference type="OrthoDB" id="543373at2759"/>
<dbReference type="GO" id="GO:0006606">
    <property type="term" value="P:protein import into nucleus"/>
    <property type="evidence" value="ECO:0007669"/>
    <property type="project" value="InterPro"/>
</dbReference>
<evidence type="ECO:0000313" key="9">
    <source>
        <dbReference type="Proteomes" id="UP001149090"/>
    </source>
</evidence>
<keyword evidence="4" id="KW-0677">Repeat</keyword>
<comment type="caution">
    <text evidence="8">The sequence shown here is derived from an EMBL/GenBank/DDBJ whole genome shotgun (WGS) entry which is preliminary data.</text>
</comment>
<dbReference type="EMBL" id="JAPDFW010000095">
    <property type="protein sequence ID" value="KAJ5070427.1"/>
    <property type="molecule type" value="Genomic_DNA"/>
</dbReference>
<gene>
    <name evidence="8" type="ORF">M0811_10899</name>
</gene>
<dbReference type="InterPro" id="IPR016024">
    <property type="entry name" value="ARM-type_fold"/>
</dbReference>
<keyword evidence="6" id="KW-0175">Coiled coil</keyword>
<sequence>MIFNIDEENEDWENNFDLESSIITEFNVGENVLERMSLSFGDPVFEILKNQFQKIQNLDDWKKRSGIAIALSAIGEGCHDIMLEFLDEIANMISFSLEDSHPRVRLSACIATQRLCSDFVQTFQNNYYEDYLPKLLNLLSDSYEVIRFHTLLSLVFFCQEISQEIITPYLELFMPKFVEMIQQESVKLQEQIVSAISSFASVSKESFSQFYDSIFPFLTQVFSNATDKNYRNLRAKLIECITIIAEAVGEEIFVKDSDVVIEELLKIQSSNLEDDDPQLLHLLRGWARLASAIPNHFGTFLPSIIPFILEKATQQPQIHVISEDEINPTQQNLEIQGNTVHGILLYRNQKIQIKTAEIEEKQVAVSVINELIEQLKSNILPYSRMIVDSIMPLLNYYYDESTRTFASMCGTELVKVMMENYEEENSQKENSQKENSNLDSKLKIEINNDNNNQLIYSELSQVREEFVHQFLIELCKCLEKEKIPDVISVLIQSIGEILGYVKTTISDEFAEKLLPIIPLVIESSIKRKSKLQTIYLDEDHYHESLEKKMSDKLSTEDEISYLVVETMTQFWKFHKKVFLDFFHNNILQYYLSFLEPNTRDYDKQMAMCVFVDIVEYGGENEFLKYWNDFFYEPSMKFMLSQDQGLRQATVYCLGVCAEKLGKIFGPYCQEITQKLNSIILQKDSREESNASPTDNAICALGKICYFQRENIQYQQSLQAWLSYLPVSFDEEESPKTYDLFCKFIEEEDEVFIGENFKNLPKIISIIAQVIETQLIDDEIEERMISIISKFQNFFQEKDFQNLLFLASELSSQEEIEKLIRRI</sequence>
<evidence type="ECO:0000313" key="8">
    <source>
        <dbReference type="EMBL" id="KAJ5070427.1"/>
    </source>
</evidence>
<feature type="domain" description="Importin subunit beta-1/Transportin-1-like TPR repeats" evidence="7">
    <location>
        <begin position="152"/>
        <end position="313"/>
    </location>
</feature>
<dbReference type="Pfam" id="PF25574">
    <property type="entry name" value="TPR_IMB1"/>
    <property type="match status" value="1"/>
</dbReference>
<dbReference type="PANTHER" id="PTHR10527">
    <property type="entry name" value="IMPORTIN BETA"/>
    <property type="match status" value="1"/>
</dbReference>
<comment type="subcellular location">
    <subcellularLocation>
        <location evidence="1">Cytoplasm</location>
    </subcellularLocation>
</comment>
<accession>A0A9Q0LCM5</accession>
<evidence type="ECO:0000259" key="7">
    <source>
        <dbReference type="Pfam" id="PF25574"/>
    </source>
</evidence>
<dbReference type="Proteomes" id="UP001149090">
    <property type="component" value="Unassembled WGS sequence"/>
</dbReference>
<name>A0A9Q0LCM5_ANAIG</name>
<keyword evidence="5" id="KW-0653">Protein transport</keyword>
<dbReference type="InterPro" id="IPR040122">
    <property type="entry name" value="Importin_beta"/>
</dbReference>
<evidence type="ECO:0000256" key="1">
    <source>
        <dbReference type="ARBA" id="ARBA00004496"/>
    </source>
</evidence>
<evidence type="ECO:0000256" key="6">
    <source>
        <dbReference type="SAM" id="Coils"/>
    </source>
</evidence>
<protein>
    <recommendedName>
        <fullName evidence="7">Importin subunit beta-1/Transportin-1-like TPR repeats domain-containing protein</fullName>
    </recommendedName>
</protein>
<feature type="coiled-coil region" evidence="6">
    <location>
        <begin position="414"/>
        <end position="441"/>
    </location>
</feature>
<evidence type="ECO:0000256" key="2">
    <source>
        <dbReference type="ARBA" id="ARBA00022448"/>
    </source>
</evidence>
<reference evidence="8" key="1">
    <citation type="submission" date="2022-10" db="EMBL/GenBank/DDBJ databases">
        <title>Novel sulphate-reducing endosymbionts in the free-living metamonad Anaeramoeba.</title>
        <authorList>
            <person name="Jerlstrom-Hultqvist J."/>
            <person name="Cepicka I."/>
            <person name="Gallot-Lavallee L."/>
            <person name="Salas-Leiva D."/>
            <person name="Curtis B.A."/>
            <person name="Zahonova K."/>
            <person name="Pipaliya S."/>
            <person name="Dacks J."/>
            <person name="Roger A.J."/>
        </authorList>
    </citation>
    <scope>NUCLEOTIDE SEQUENCE</scope>
    <source>
        <strain evidence="8">BMAN</strain>
    </source>
</reference>
<organism evidence="8 9">
    <name type="scientific">Anaeramoeba ignava</name>
    <name type="common">Anaerobic marine amoeba</name>
    <dbReference type="NCBI Taxonomy" id="1746090"/>
    <lineage>
        <taxon>Eukaryota</taxon>
        <taxon>Metamonada</taxon>
        <taxon>Anaeramoebidae</taxon>
        <taxon>Anaeramoeba</taxon>
    </lineage>
</organism>
<evidence type="ECO:0000256" key="5">
    <source>
        <dbReference type="ARBA" id="ARBA00022927"/>
    </source>
</evidence>
<proteinExistence type="predicted"/>
<keyword evidence="9" id="KW-1185">Reference proteome</keyword>